<dbReference type="GeneID" id="107005744"/>
<keyword evidence="2" id="KW-1185">Reference proteome</keyword>
<dbReference type="Proteomes" id="UP000694930">
    <property type="component" value="Chromosome 12"/>
</dbReference>
<name>A0ABM1FPR4_SOLPN</name>
<proteinExistence type="predicted"/>
<gene>
    <name evidence="3" type="primary">LOC107005744</name>
</gene>
<dbReference type="PANTHER" id="PTHR47565">
    <property type="entry name" value="CYTOCHROME C OXIDASE 19-1"/>
    <property type="match status" value="1"/>
</dbReference>
<dbReference type="PANTHER" id="PTHR47565:SF2">
    <property type="entry name" value="CYTOCHROME C OXIDASE 19-1"/>
    <property type="match status" value="1"/>
</dbReference>
<dbReference type="PROSITE" id="PS51808">
    <property type="entry name" value="CHCH"/>
    <property type="match status" value="1"/>
</dbReference>
<evidence type="ECO:0000313" key="2">
    <source>
        <dbReference type="Proteomes" id="UP000694930"/>
    </source>
</evidence>
<feature type="region of interest" description="Disordered" evidence="1">
    <location>
        <begin position="27"/>
        <end position="52"/>
    </location>
</feature>
<dbReference type="RefSeq" id="XP_015059882.1">
    <property type="nucleotide sequence ID" value="XM_015204396.2"/>
</dbReference>
<accession>A0ABM1FPR4</accession>
<evidence type="ECO:0000313" key="3">
    <source>
        <dbReference type="RefSeq" id="XP_015059882.1"/>
    </source>
</evidence>
<organism evidence="2 3">
    <name type="scientific">Solanum pennellii</name>
    <name type="common">Tomato</name>
    <name type="synonym">Lycopersicon pennellii</name>
    <dbReference type="NCBI Taxonomy" id="28526"/>
    <lineage>
        <taxon>Eukaryota</taxon>
        <taxon>Viridiplantae</taxon>
        <taxon>Streptophyta</taxon>
        <taxon>Embryophyta</taxon>
        <taxon>Tracheophyta</taxon>
        <taxon>Spermatophyta</taxon>
        <taxon>Magnoliopsida</taxon>
        <taxon>eudicotyledons</taxon>
        <taxon>Gunneridae</taxon>
        <taxon>Pentapetalae</taxon>
        <taxon>asterids</taxon>
        <taxon>lamiids</taxon>
        <taxon>Solanales</taxon>
        <taxon>Solanaceae</taxon>
        <taxon>Solanoideae</taxon>
        <taxon>Solaneae</taxon>
        <taxon>Solanum</taxon>
        <taxon>Solanum subgen. Lycopersicon</taxon>
    </lineage>
</organism>
<evidence type="ECO:0000256" key="1">
    <source>
        <dbReference type="SAM" id="MobiDB-lite"/>
    </source>
</evidence>
<protein>
    <submittedName>
        <fullName evidence="3">Cytochrome c oxidase assembly protein COX19-like</fullName>
    </submittedName>
</protein>
<sequence length="127" mass="14252">MGWAFQLKSINRLPATRSLTTANGRLRRSTSPTMSAGGAFGGNRGLRPVPPEKGVFPLDHMHLCDLEKKEYLNCLKSSGHKSDNCRHLSKKYLVCRMEKNLMAKQDMSELGFGKNYDAETSSEEMEQ</sequence>
<reference evidence="2" key="1">
    <citation type="journal article" date="2014" name="Nat. Genet.">
        <title>The genome of the stress-tolerant wild tomato species Solanum pennellii.</title>
        <authorList>
            <person name="Bolger A."/>
            <person name="Scossa F."/>
            <person name="Bolger M.E."/>
            <person name="Lanz C."/>
            <person name="Maumus F."/>
            <person name="Tohge T."/>
            <person name="Quesneville H."/>
            <person name="Alseekh S."/>
            <person name="Sorensen I."/>
            <person name="Lichtenstein G."/>
            <person name="Fich E.A."/>
            <person name="Conte M."/>
            <person name="Keller H."/>
            <person name="Schneeberger K."/>
            <person name="Schwacke R."/>
            <person name="Ofner I."/>
            <person name="Vrebalov J."/>
            <person name="Xu Y."/>
            <person name="Osorio S."/>
            <person name="Aflitos S.A."/>
            <person name="Schijlen E."/>
            <person name="Jimenez-Gomez J.M."/>
            <person name="Ryngajllo M."/>
            <person name="Kimura S."/>
            <person name="Kumar R."/>
            <person name="Koenig D."/>
            <person name="Headland L.R."/>
            <person name="Maloof J.N."/>
            <person name="Sinha N."/>
            <person name="van Ham R.C."/>
            <person name="Lankhorst R.K."/>
            <person name="Mao L."/>
            <person name="Vogel A."/>
            <person name="Arsova B."/>
            <person name="Panstruga R."/>
            <person name="Fei Z."/>
            <person name="Rose J.K."/>
            <person name="Zamir D."/>
            <person name="Carrari F."/>
            <person name="Giovannoni J.J."/>
            <person name="Weigel D."/>
            <person name="Usadel B."/>
            <person name="Fernie A.R."/>
        </authorList>
    </citation>
    <scope>NUCLEOTIDE SEQUENCE [LARGE SCALE GENOMIC DNA]</scope>
    <source>
        <strain evidence="2">cv. LA0716</strain>
    </source>
</reference>
<reference evidence="3" key="2">
    <citation type="submission" date="2025-08" db="UniProtKB">
        <authorList>
            <consortium name="RefSeq"/>
        </authorList>
    </citation>
    <scope>IDENTIFICATION</scope>
</reference>